<comment type="cofactor">
    <cofactor evidence="1">
        <name>Zn(2+)</name>
        <dbReference type="ChEBI" id="CHEBI:29105"/>
    </cofactor>
</comment>
<dbReference type="Gene3D" id="3.10.310.40">
    <property type="match status" value="1"/>
</dbReference>
<evidence type="ECO:0000256" key="8">
    <source>
        <dbReference type="ARBA" id="ARBA00022723"/>
    </source>
</evidence>
<dbReference type="Proteomes" id="UP000469125">
    <property type="component" value="Unassembled WGS sequence"/>
</dbReference>
<dbReference type="FunFam" id="3.10.310.40:FF:000001">
    <property type="entry name" value="Alanine--tRNA ligase"/>
    <property type="match status" value="1"/>
</dbReference>
<dbReference type="GO" id="GO:0000049">
    <property type="term" value="F:tRNA binding"/>
    <property type="evidence" value="ECO:0007669"/>
    <property type="project" value="UniProtKB-KW"/>
</dbReference>
<gene>
    <name evidence="18" type="ORF">GMD78_05825</name>
</gene>
<feature type="domain" description="Alanyl-transfer RNA synthetases family profile" evidence="17">
    <location>
        <begin position="1"/>
        <end position="213"/>
    </location>
</feature>
<evidence type="ECO:0000256" key="16">
    <source>
        <dbReference type="SAM" id="Coils"/>
    </source>
</evidence>
<dbReference type="InterPro" id="IPR018165">
    <property type="entry name" value="Ala-tRNA-synth_IIc_core"/>
</dbReference>
<evidence type="ECO:0000256" key="2">
    <source>
        <dbReference type="ARBA" id="ARBA00004496"/>
    </source>
</evidence>
<protein>
    <recommendedName>
        <fullName evidence="5">Alanine--tRNA ligase</fullName>
        <ecNumber evidence="4">6.1.1.7</ecNumber>
    </recommendedName>
    <alternativeName>
        <fullName evidence="15">Alanyl-tRNA synthetase</fullName>
    </alternativeName>
</protein>
<keyword evidence="6" id="KW-0820">tRNA-binding</keyword>
<keyword evidence="14" id="KW-0030">Aminoacyl-tRNA synthetase</keyword>
<evidence type="ECO:0000256" key="3">
    <source>
        <dbReference type="ARBA" id="ARBA00008226"/>
    </source>
</evidence>
<evidence type="ECO:0000313" key="18">
    <source>
        <dbReference type="EMBL" id="MUK87916.1"/>
    </source>
</evidence>
<proteinExistence type="inferred from homology"/>
<dbReference type="PANTHER" id="PTHR43462">
    <property type="entry name" value="ALANYL-TRNA EDITING PROTEIN"/>
    <property type="match status" value="1"/>
</dbReference>
<accession>A0A6N8FGU9</accession>
<keyword evidence="13" id="KW-0648">Protein biosynthesis</keyword>
<evidence type="ECO:0000259" key="17">
    <source>
        <dbReference type="PROSITE" id="PS50860"/>
    </source>
</evidence>
<dbReference type="RefSeq" id="WP_155667880.1">
    <property type="nucleotide sequence ID" value="NZ_WOCA01000003.1"/>
</dbReference>
<dbReference type="GO" id="GO:0005737">
    <property type="term" value="C:cytoplasm"/>
    <property type="evidence" value="ECO:0007669"/>
    <property type="project" value="UniProtKB-SubCell"/>
</dbReference>
<keyword evidence="9" id="KW-0547">Nucleotide-binding</keyword>
<dbReference type="InterPro" id="IPR018164">
    <property type="entry name" value="Ala-tRNA-synth_IIc_N"/>
</dbReference>
<keyword evidence="10" id="KW-0862">Zinc</keyword>
<reference evidence="18 19" key="1">
    <citation type="submission" date="2019-11" db="EMBL/GenBank/DDBJ databases">
        <authorList>
            <person name="Li X."/>
        </authorList>
    </citation>
    <scope>NUCLEOTIDE SEQUENCE [LARGE SCALE GENOMIC DNA]</scope>
    <source>
        <strain evidence="18 19">L9</strain>
    </source>
</reference>
<evidence type="ECO:0000256" key="6">
    <source>
        <dbReference type="ARBA" id="ARBA00022555"/>
    </source>
</evidence>
<evidence type="ECO:0000256" key="10">
    <source>
        <dbReference type="ARBA" id="ARBA00022833"/>
    </source>
</evidence>
<dbReference type="InterPro" id="IPR012947">
    <property type="entry name" value="tRNA_SAD"/>
</dbReference>
<evidence type="ECO:0000256" key="9">
    <source>
        <dbReference type="ARBA" id="ARBA00022741"/>
    </source>
</evidence>
<dbReference type="Pfam" id="PF02272">
    <property type="entry name" value="DHHA1"/>
    <property type="match status" value="1"/>
</dbReference>
<evidence type="ECO:0000313" key="19">
    <source>
        <dbReference type="Proteomes" id="UP000469125"/>
    </source>
</evidence>
<evidence type="ECO:0000256" key="1">
    <source>
        <dbReference type="ARBA" id="ARBA00001947"/>
    </source>
</evidence>
<dbReference type="SUPFAM" id="SSF55186">
    <property type="entry name" value="ThrRS/AlaRS common domain"/>
    <property type="match status" value="1"/>
</dbReference>
<comment type="caution">
    <text evidence="18">The sequence shown here is derived from an EMBL/GenBank/DDBJ whole genome shotgun (WGS) entry which is preliminary data.</text>
</comment>
<dbReference type="SMART" id="SM00863">
    <property type="entry name" value="tRNA_SAD"/>
    <property type="match status" value="1"/>
</dbReference>
<keyword evidence="19" id="KW-1185">Reference proteome</keyword>
<keyword evidence="11" id="KW-0067">ATP-binding</keyword>
<name>A0A6N8FGU9_9BACI</name>
<dbReference type="InterPro" id="IPR051335">
    <property type="entry name" value="Alanyl-tRNA_Editing_Enzymes"/>
</dbReference>
<dbReference type="Pfam" id="PF07973">
    <property type="entry name" value="tRNA_SAD"/>
    <property type="match status" value="1"/>
</dbReference>
<comment type="subcellular location">
    <subcellularLocation>
        <location evidence="2">Cytoplasm</location>
    </subcellularLocation>
</comment>
<evidence type="ECO:0000256" key="4">
    <source>
        <dbReference type="ARBA" id="ARBA00013168"/>
    </source>
</evidence>
<dbReference type="GO" id="GO:0004813">
    <property type="term" value="F:alanine-tRNA ligase activity"/>
    <property type="evidence" value="ECO:0007669"/>
    <property type="project" value="UniProtKB-EC"/>
</dbReference>
<sequence length="398" mass="44851">MNSEKLYYQDQYITSFTANVLKSEIDDQGRYYVVLDQTAFYPTGGGQPHDLGMLNDINVYGVEEIEGEIRHFTEEPIEIDTMCTGEIEWERRFDHMQQHAGQHILSAAFVEEFDYKTASFHLGKEICSIDLDVANLSEGEATRVENLANDMILDNRPIETKWVTEEELSNYKLRKELSVSENIRLVIIPEFDYNGCGGTHPSTTGQVSAIKVLHWEKQKKKTRVYFVCGKRVMKQLSEKHQVIQGLTSLLSAPQENLEKAANQVLQQSKQYEKEITDLKMHLIKYEAKALLEQAQLINGQKMVQAVFQNRPVPELQHLAKVIVANTNDTVVLFVNENVQKLQMVCAKGSDLSLSMNQLVKQVLPIINGKGGGTDSIAQGGGDKLVSAEGLMEKLVKSI</sequence>
<keyword evidence="16" id="KW-0175">Coiled coil</keyword>
<feature type="coiled-coil region" evidence="16">
    <location>
        <begin position="254"/>
        <end position="288"/>
    </location>
</feature>
<keyword evidence="12" id="KW-0694">RNA-binding</keyword>
<dbReference type="EMBL" id="WOCA01000003">
    <property type="protein sequence ID" value="MUK87916.1"/>
    <property type="molecule type" value="Genomic_DNA"/>
</dbReference>
<evidence type="ECO:0000256" key="7">
    <source>
        <dbReference type="ARBA" id="ARBA00022598"/>
    </source>
</evidence>
<evidence type="ECO:0000256" key="15">
    <source>
        <dbReference type="ARBA" id="ARBA00032577"/>
    </source>
</evidence>
<dbReference type="GO" id="GO:0046872">
    <property type="term" value="F:metal ion binding"/>
    <property type="evidence" value="ECO:0007669"/>
    <property type="project" value="UniProtKB-KW"/>
</dbReference>
<dbReference type="Gene3D" id="2.40.30.130">
    <property type="match status" value="1"/>
</dbReference>
<dbReference type="GO" id="GO:0005524">
    <property type="term" value="F:ATP binding"/>
    <property type="evidence" value="ECO:0007669"/>
    <property type="project" value="UniProtKB-KW"/>
</dbReference>
<dbReference type="InterPro" id="IPR003156">
    <property type="entry name" value="DHHA1_dom"/>
</dbReference>
<dbReference type="EC" id="6.1.1.7" evidence="4"/>
<dbReference type="GO" id="GO:0006419">
    <property type="term" value="P:alanyl-tRNA aminoacylation"/>
    <property type="evidence" value="ECO:0007669"/>
    <property type="project" value="InterPro"/>
</dbReference>
<dbReference type="InterPro" id="IPR018163">
    <property type="entry name" value="Thr/Ala-tRNA-synth_IIc_edit"/>
</dbReference>
<organism evidence="18 19">
    <name type="scientific">Ornithinibacillus caprae</name>
    <dbReference type="NCBI Taxonomy" id="2678566"/>
    <lineage>
        <taxon>Bacteria</taxon>
        <taxon>Bacillati</taxon>
        <taxon>Bacillota</taxon>
        <taxon>Bacilli</taxon>
        <taxon>Bacillales</taxon>
        <taxon>Bacillaceae</taxon>
        <taxon>Ornithinibacillus</taxon>
    </lineage>
</organism>
<dbReference type="InterPro" id="IPR009000">
    <property type="entry name" value="Transl_B-barrel_sf"/>
</dbReference>
<dbReference type="AlphaFoldDB" id="A0A6N8FGU9"/>
<evidence type="ECO:0000256" key="14">
    <source>
        <dbReference type="ARBA" id="ARBA00023146"/>
    </source>
</evidence>
<comment type="similarity">
    <text evidence="3">Belongs to the class-II aminoacyl-tRNA synthetase family.</text>
</comment>
<dbReference type="SUPFAM" id="SSF50447">
    <property type="entry name" value="Translation proteins"/>
    <property type="match status" value="1"/>
</dbReference>
<dbReference type="PANTHER" id="PTHR43462:SF1">
    <property type="entry name" value="ALANYL-TRNA EDITING PROTEIN AARSD1"/>
    <property type="match status" value="1"/>
</dbReference>
<keyword evidence="7" id="KW-0436">Ligase</keyword>
<dbReference type="Gene3D" id="3.30.980.10">
    <property type="entry name" value="Threonyl-trna Synthetase, Chain A, domain 2"/>
    <property type="match status" value="1"/>
</dbReference>
<dbReference type="GO" id="GO:0002161">
    <property type="term" value="F:aminoacyl-tRNA deacylase activity"/>
    <property type="evidence" value="ECO:0007669"/>
    <property type="project" value="UniProtKB-ARBA"/>
</dbReference>
<evidence type="ECO:0000256" key="5">
    <source>
        <dbReference type="ARBA" id="ARBA00017959"/>
    </source>
</evidence>
<dbReference type="Pfam" id="PF01411">
    <property type="entry name" value="tRNA-synt_2c"/>
    <property type="match status" value="1"/>
</dbReference>
<evidence type="ECO:0000256" key="13">
    <source>
        <dbReference type="ARBA" id="ARBA00022917"/>
    </source>
</evidence>
<dbReference type="PROSITE" id="PS50860">
    <property type="entry name" value="AA_TRNA_LIGASE_II_ALA"/>
    <property type="match status" value="1"/>
</dbReference>
<evidence type="ECO:0000256" key="12">
    <source>
        <dbReference type="ARBA" id="ARBA00022884"/>
    </source>
</evidence>
<keyword evidence="8" id="KW-0479">Metal-binding</keyword>
<evidence type="ECO:0000256" key="11">
    <source>
        <dbReference type="ARBA" id="ARBA00022840"/>
    </source>
</evidence>